<dbReference type="InterPro" id="IPR058417">
    <property type="entry name" value="DUF8104"/>
</dbReference>
<dbReference type="Proteomes" id="UP001149411">
    <property type="component" value="Unassembled WGS sequence"/>
</dbReference>
<keyword evidence="1" id="KW-0175">Coiled coil</keyword>
<accession>A0A9Q4C429</accession>
<proteinExistence type="predicted"/>
<gene>
    <name evidence="2" type="ORF">EGH25_09035</name>
</gene>
<keyword evidence="3" id="KW-1185">Reference proteome</keyword>
<evidence type="ECO:0000256" key="1">
    <source>
        <dbReference type="SAM" id="Coils"/>
    </source>
</evidence>
<protein>
    <submittedName>
        <fullName evidence="2">Uncharacterized protein</fullName>
    </submittedName>
</protein>
<dbReference type="AlphaFoldDB" id="A0A9Q4C429"/>
<dbReference type="RefSeq" id="WP_266087789.1">
    <property type="nucleotide sequence ID" value="NZ_RKLV01000008.1"/>
</dbReference>
<dbReference type="EMBL" id="RKLV01000008">
    <property type="protein sequence ID" value="MCX2819492.1"/>
    <property type="molecule type" value="Genomic_DNA"/>
</dbReference>
<evidence type="ECO:0000313" key="3">
    <source>
        <dbReference type="Proteomes" id="UP001149411"/>
    </source>
</evidence>
<reference evidence="2" key="1">
    <citation type="submission" date="2022-09" db="EMBL/GenBank/DDBJ databases">
        <title>Haloadaptaus new haloarchaeum isolated from saline soil.</title>
        <authorList>
            <person name="Duran-Viseras A."/>
            <person name="Sanchez-Porro C."/>
            <person name="Ventosa A."/>
        </authorList>
    </citation>
    <scope>NUCLEOTIDE SEQUENCE</scope>
    <source>
        <strain evidence="2">F3-133</strain>
    </source>
</reference>
<organism evidence="2 3">
    <name type="scientific">Halorutilus salinus</name>
    <dbReference type="NCBI Taxonomy" id="2487751"/>
    <lineage>
        <taxon>Archaea</taxon>
        <taxon>Methanobacteriati</taxon>
        <taxon>Methanobacteriota</taxon>
        <taxon>Stenosarchaea group</taxon>
        <taxon>Halobacteria</taxon>
        <taxon>Halorutilales</taxon>
        <taxon>Halorutilaceae</taxon>
        <taxon>Halorutilus</taxon>
    </lineage>
</organism>
<evidence type="ECO:0000313" key="2">
    <source>
        <dbReference type="EMBL" id="MCX2819492.1"/>
    </source>
</evidence>
<dbReference type="Pfam" id="PF26406">
    <property type="entry name" value="DUF8104"/>
    <property type="match status" value="1"/>
</dbReference>
<comment type="caution">
    <text evidence="2">The sequence shown here is derived from an EMBL/GenBank/DDBJ whole genome shotgun (WGS) entry which is preliminary data.</text>
</comment>
<sequence>MDYPSYDGFAETLDSGFNDLDIESFLEESQERSRELLEKELKRIEQELENRDQIHEENTSELESKLDWYLDRLRTTYNTFHGAGEDVDELKEKIEVLYKDIRREKRNRWRDRQELERERRELLKEIEELEEDTISDLL</sequence>
<name>A0A9Q4C429_9EURY</name>
<feature type="coiled-coil region" evidence="1">
    <location>
        <begin position="87"/>
        <end position="132"/>
    </location>
</feature>
<feature type="coiled-coil region" evidence="1">
    <location>
        <begin position="27"/>
        <end position="57"/>
    </location>
</feature>